<gene>
    <name evidence="3" type="ORF">EVS81_08630</name>
    <name evidence="4" type="ORF">EVS81_15205</name>
</gene>
<dbReference type="KEGG" id="ltr:EVS81_15205"/>
<keyword evidence="5" id="KW-1185">Reference proteome</keyword>
<dbReference type="PANTHER" id="PTHR30543">
    <property type="entry name" value="CHROMATE REDUCTASE"/>
    <property type="match status" value="1"/>
</dbReference>
<evidence type="ECO:0000313" key="4">
    <source>
        <dbReference type="EMBL" id="QBE50010.1"/>
    </source>
</evidence>
<accession>A0A4P6KF17</accession>
<evidence type="ECO:0000256" key="1">
    <source>
        <dbReference type="SAM" id="MobiDB-lite"/>
    </source>
</evidence>
<evidence type="ECO:0000259" key="2">
    <source>
        <dbReference type="Pfam" id="PF03358"/>
    </source>
</evidence>
<dbReference type="Gene3D" id="3.40.50.360">
    <property type="match status" value="1"/>
</dbReference>
<feature type="region of interest" description="Disordered" evidence="1">
    <location>
        <begin position="1"/>
        <end position="21"/>
    </location>
</feature>
<dbReference type="AlphaFoldDB" id="A0A4P6KF17"/>
<feature type="region of interest" description="Disordered" evidence="1">
    <location>
        <begin position="39"/>
        <end position="95"/>
    </location>
</feature>
<dbReference type="OrthoDB" id="9812295at2"/>
<feature type="compositionally biased region" description="Low complexity" evidence="1">
    <location>
        <begin position="41"/>
        <end position="53"/>
    </location>
</feature>
<dbReference type="SUPFAM" id="SSF52218">
    <property type="entry name" value="Flavoproteins"/>
    <property type="match status" value="1"/>
</dbReference>
<dbReference type="InterPro" id="IPR029039">
    <property type="entry name" value="Flavoprotein-like_sf"/>
</dbReference>
<dbReference type="GO" id="GO:0005829">
    <property type="term" value="C:cytosol"/>
    <property type="evidence" value="ECO:0007669"/>
    <property type="project" value="TreeGrafter"/>
</dbReference>
<dbReference type="GO" id="GO:0010181">
    <property type="term" value="F:FMN binding"/>
    <property type="evidence" value="ECO:0007669"/>
    <property type="project" value="TreeGrafter"/>
</dbReference>
<dbReference type="InterPro" id="IPR005025">
    <property type="entry name" value="FMN_Rdtase-like_dom"/>
</dbReference>
<dbReference type="InterPro" id="IPR050712">
    <property type="entry name" value="NAD(P)H-dep_reductase"/>
</dbReference>
<feature type="compositionally biased region" description="Basic and acidic residues" evidence="1">
    <location>
        <begin position="72"/>
        <end position="86"/>
    </location>
</feature>
<sequence length="303" mass="33032">MGGLRRICARHHRHAGRGPRVRCRAPAPHAGFRAVLRRARAGAARHPAAHLPGPQGRRCSSGPSGDRPLPAGRRDRGACRRARPDPGRCGGASDGAAVPRCCEGILRMSGAVPHIAIVVGSARAARFADYPLAWLRERVGARDDLRLSVIDVRDVGLPSYNLPKPPALAPREYSSRQQRALGQRLDEVDGFLFLVNEYNHGYGAALKNMLDHYFAEFEHKPAAFFGYGNVGGSRAIEQLRQVVAELNMVSVRESVHIFGMQFPAVREGGPAAAEVFDALEPRLTVMTDHLLWWARALNAARSA</sequence>
<dbReference type="PANTHER" id="PTHR30543:SF21">
    <property type="entry name" value="NAD(P)H-DEPENDENT FMN REDUCTASE LOT6"/>
    <property type="match status" value="1"/>
</dbReference>
<dbReference type="Pfam" id="PF03358">
    <property type="entry name" value="FMN_red"/>
    <property type="match status" value="1"/>
</dbReference>
<reference evidence="3 5" key="1">
    <citation type="submission" date="2019-02" db="EMBL/GenBank/DDBJ databases">
        <authorList>
            <person name="Sun L."/>
            <person name="Pan D."/>
            <person name="Wu X."/>
        </authorList>
    </citation>
    <scope>NUCLEOTIDE SEQUENCE [LARGE SCALE GENOMIC DNA]</scope>
    <source>
        <strain evidence="3 5">JW-1</strain>
    </source>
</reference>
<dbReference type="EMBL" id="CP035806">
    <property type="protein sequence ID" value="QBE48892.1"/>
    <property type="molecule type" value="Genomic_DNA"/>
</dbReference>
<feature type="compositionally biased region" description="Basic residues" evidence="1">
    <location>
        <begin position="7"/>
        <end position="21"/>
    </location>
</feature>
<dbReference type="Proteomes" id="UP000289260">
    <property type="component" value="Chromosome"/>
</dbReference>
<evidence type="ECO:0000313" key="5">
    <source>
        <dbReference type="Proteomes" id="UP000289260"/>
    </source>
</evidence>
<dbReference type="GO" id="GO:0016491">
    <property type="term" value="F:oxidoreductase activity"/>
    <property type="evidence" value="ECO:0007669"/>
    <property type="project" value="InterPro"/>
</dbReference>
<dbReference type="KEGG" id="ltr:EVS81_08630"/>
<feature type="domain" description="NADPH-dependent FMN reductase-like" evidence="2">
    <location>
        <begin position="114"/>
        <end position="255"/>
    </location>
</feature>
<protein>
    <submittedName>
        <fullName evidence="3">NAD(P)H-dependent oxidoreductase</fullName>
    </submittedName>
</protein>
<proteinExistence type="predicted"/>
<dbReference type="EMBL" id="CP035806">
    <property type="protein sequence ID" value="QBE50010.1"/>
    <property type="molecule type" value="Genomic_DNA"/>
</dbReference>
<name>A0A4P6KF17_9MICO</name>
<evidence type="ECO:0000313" key="3">
    <source>
        <dbReference type="EMBL" id="QBE48892.1"/>
    </source>
</evidence>
<organism evidence="3 5">
    <name type="scientific">Leucobacter triazinivorans</name>
    <dbReference type="NCBI Taxonomy" id="1784719"/>
    <lineage>
        <taxon>Bacteria</taxon>
        <taxon>Bacillati</taxon>
        <taxon>Actinomycetota</taxon>
        <taxon>Actinomycetes</taxon>
        <taxon>Micrococcales</taxon>
        <taxon>Microbacteriaceae</taxon>
        <taxon>Leucobacter</taxon>
    </lineage>
</organism>